<proteinExistence type="predicted"/>
<evidence type="ECO:0000259" key="3">
    <source>
        <dbReference type="PROSITE" id="PS50102"/>
    </source>
</evidence>
<comment type="caution">
    <text evidence="4">The sequence shown here is derived from an EMBL/GenBank/DDBJ whole genome shotgun (WGS) entry which is preliminary data.</text>
</comment>
<dbReference type="InterPro" id="IPR035979">
    <property type="entry name" value="RBD_domain_sf"/>
</dbReference>
<dbReference type="InterPro" id="IPR012677">
    <property type="entry name" value="Nucleotide-bd_a/b_plait_sf"/>
</dbReference>
<dbReference type="AlphaFoldDB" id="A0A392MTC0"/>
<name>A0A392MTC0_9FABA</name>
<feature type="region of interest" description="Disordered" evidence="2">
    <location>
        <begin position="143"/>
        <end position="171"/>
    </location>
</feature>
<evidence type="ECO:0000256" key="1">
    <source>
        <dbReference type="PROSITE-ProRule" id="PRU00176"/>
    </source>
</evidence>
<dbReference type="GO" id="GO:0003723">
    <property type="term" value="F:RNA binding"/>
    <property type="evidence" value="ECO:0007669"/>
    <property type="project" value="UniProtKB-UniRule"/>
</dbReference>
<dbReference type="CDD" id="cd00590">
    <property type="entry name" value="RRM_SF"/>
    <property type="match status" value="1"/>
</dbReference>
<evidence type="ECO:0000313" key="5">
    <source>
        <dbReference type="Proteomes" id="UP000265520"/>
    </source>
</evidence>
<keyword evidence="1" id="KW-0694">RNA-binding</keyword>
<dbReference type="SUPFAM" id="SSF54928">
    <property type="entry name" value="RNA-binding domain, RBD"/>
    <property type="match status" value="1"/>
</dbReference>
<dbReference type="PROSITE" id="PS50102">
    <property type="entry name" value="RRM"/>
    <property type="match status" value="1"/>
</dbReference>
<accession>A0A392MTC0</accession>
<dbReference type="InterPro" id="IPR000504">
    <property type="entry name" value="RRM_dom"/>
</dbReference>
<organism evidence="4 5">
    <name type="scientific">Trifolium medium</name>
    <dbReference type="NCBI Taxonomy" id="97028"/>
    <lineage>
        <taxon>Eukaryota</taxon>
        <taxon>Viridiplantae</taxon>
        <taxon>Streptophyta</taxon>
        <taxon>Embryophyta</taxon>
        <taxon>Tracheophyta</taxon>
        <taxon>Spermatophyta</taxon>
        <taxon>Magnoliopsida</taxon>
        <taxon>eudicotyledons</taxon>
        <taxon>Gunneridae</taxon>
        <taxon>Pentapetalae</taxon>
        <taxon>rosids</taxon>
        <taxon>fabids</taxon>
        <taxon>Fabales</taxon>
        <taxon>Fabaceae</taxon>
        <taxon>Papilionoideae</taxon>
        <taxon>50 kb inversion clade</taxon>
        <taxon>NPAAA clade</taxon>
        <taxon>Hologalegina</taxon>
        <taxon>IRL clade</taxon>
        <taxon>Trifolieae</taxon>
        <taxon>Trifolium</taxon>
    </lineage>
</organism>
<feature type="domain" description="RRM" evidence="3">
    <location>
        <begin position="41"/>
        <end position="118"/>
    </location>
</feature>
<dbReference type="Gene3D" id="3.30.70.330">
    <property type="match status" value="1"/>
</dbReference>
<evidence type="ECO:0000313" key="4">
    <source>
        <dbReference type="EMBL" id="MCH90275.1"/>
    </source>
</evidence>
<feature type="non-terminal residue" evidence="4">
    <location>
        <position position="183"/>
    </location>
</feature>
<keyword evidence="5" id="KW-1185">Reference proteome</keyword>
<sequence>MGDEGDNQWQSVTGRNRRRSPRKFDIATSVPSNRDHPDDITTYFFTNFPDSFGANAMLKAFHYYGEVTEVVIPAKRDLGGRRFGFARFHRVFDIRRFESELDSIIIGRDKISVNLSRFHRVEGDRRHGHRRVREEVGTIRSDGAHQGNKFNNWNATGGDHQSLKPSNPQANSFAQVVKSGGIS</sequence>
<feature type="region of interest" description="Disordered" evidence="2">
    <location>
        <begin position="1"/>
        <end position="33"/>
    </location>
</feature>
<evidence type="ECO:0000256" key="2">
    <source>
        <dbReference type="SAM" id="MobiDB-lite"/>
    </source>
</evidence>
<reference evidence="4 5" key="1">
    <citation type="journal article" date="2018" name="Front. Plant Sci.">
        <title>Red Clover (Trifolium pratense) and Zigzag Clover (T. medium) - A Picture of Genomic Similarities and Differences.</title>
        <authorList>
            <person name="Dluhosova J."/>
            <person name="Istvanek J."/>
            <person name="Nedelnik J."/>
            <person name="Repkova J."/>
        </authorList>
    </citation>
    <scope>NUCLEOTIDE SEQUENCE [LARGE SCALE GENOMIC DNA]</scope>
    <source>
        <strain evidence="5">cv. 10/8</strain>
        <tissue evidence="4">Leaf</tissue>
    </source>
</reference>
<gene>
    <name evidence="4" type="ORF">A2U01_0011188</name>
</gene>
<dbReference type="Proteomes" id="UP000265520">
    <property type="component" value="Unassembled WGS sequence"/>
</dbReference>
<dbReference type="EMBL" id="LXQA010017977">
    <property type="protein sequence ID" value="MCH90275.1"/>
    <property type="molecule type" value="Genomic_DNA"/>
</dbReference>
<protein>
    <submittedName>
        <fullName evidence="4">RNA-binding protein 25-like</fullName>
    </submittedName>
</protein>